<sequence>MIRFLVRLIGFLLLAGGFASLVIDGTRSIAVSAVTVTRAGDAWYALSPATLNLVQAATERYVAPWLWDPVLVSVLFVPVFVLFGVVGLALMVIARPRASAIGWSSRD</sequence>
<keyword evidence="1" id="KW-0472">Membrane</keyword>
<keyword evidence="4" id="KW-1185">Reference proteome</keyword>
<dbReference type="AlphaFoldDB" id="A0A0H5BEC9"/>
<dbReference type="Proteomes" id="UP000065734">
    <property type="component" value="Chromosome I"/>
</dbReference>
<dbReference type="OrthoDB" id="7679120at2"/>
<feature type="transmembrane region" description="Helical" evidence="1">
    <location>
        <begin position="70"/>
        <end position="94"/>
    </location>
</feature>
<protein>
    <submittedName>
        <fullName evidence="3">Uncharacterized protein</fullName>
    </submittedName>
</protein>
<gene>
    <name evidence="2" type="ORF">BV133_1118</name>
    <name evidence="3" type="ORF">BVIRIDIS_29790</name>
</gene>
<dbReference type="EMBL" id="AP014854">
    <property type="protein sequence ID" value="BAR98711.1"/>
    <property type="molecule type" value="Genomic_DNA"/>
</dbReference>
<organism evidence="3 4">
    <name type="scientific">Blastochloris viridis</name>
    <name type="common">Rhodopseudomonas viridis</name>
    <dbReference type="NCBI Taxonomy" id="1079"/>
    <lineage>
        <taxon>Bacteria</taxon>
        <taxon>Pseudomonadati</taxon>
        <taxon>Pseudomonadota</taxon>
        <taxon>Alphaproteobacteria</taxon>
        <taxon>Hyphomicrobiales</taxon>
        <taxon>Blastochloridaceae</taxon>
        <taxon>Blastochloris</taxon>
    </lineage>
</organism>
<reference evidence="2" key="1">
    <citation type="journal article" date="2015" name="Genome Announc.">
        <title>Complete Genome Sequence of the Bacteriochlorophyll b-Producing Photosynthetic Bacterium Blastochloris viridis.</title>
        <authorList>
            <person name="Tsukatani Y."/>
            <person name="Hirose Y."/>
            <person name="Harada J."/>
            <person name="Misawa N."/>
            <person name="Mori K."/>
            <person name="Inoue K."/>
            <person name="Tamiaki H."/>
        </authorList>
    </citation>
    <scope>NUCLEOTIDE SEQUENCE [LARGE SCALE GENOMIC DNA]</scope>
    <source>
        <strain evidence="2">DSM 133</strain>
    </source>
</reference>
<evidence type="ECO:0000313" key="4">
    <source>
        <dbReference type="Proteomes" id="UP000065734"/>
    </source>
</evidence>
<keyword evidence="1" id="KW-1133">Transmembrane helix</keyword>
<reference evidence="4" key="3">
    <citation type="journal article" date="2016" name="Genome Announc.">
        <title>Revised genome sequence of the purple photosynthetic bacterium Blastochloris viridis.</title>
        <authorList>
            <person name="Liu L.N."/>
            <person name="Faulkner M."/>
            <person name="Liu X."/>
            <person name="Huang F."/>
            <person name="Darby A.C."/>
            <person name="Hall N."/>
        </authorList>
    </citation>
    <scope>NUCLEOTIDE SEQUENCE [LARGE SCALE GENOMIC DNA]</scope>
    <source>
        <strain evidence="4">ATCC 19567 / DSM 133 / F</strain>
    </source>
</reference>
<dbReference type="EMBL" id="LN907867">
    <property type="protein sequence ID" value="CUU43951.1"/>
    <property type="molecule type" value="Genomic_DNA"/>
</dbReference>
<dbReference type="RefSeq" id="WP_055036060.1">
    <property type="nucleotide sequence ID" value="NZ_AP014854.2"/>
</dbReference>
<evidence type="ECO:0000256" key="1">
    <source>
        <dbReference type="SAM" id="Phobius"/>
    </source>
</evidence>
<accession>A0A0H5BEC9</accession>
<evidence type="ECO:0000313" key="2">
    <source>
        <dbReference type="EMBL" id="BAR98711.1"/>
    </source>
</evidence>
<evidence type="ECO:0000313" key="3">
    <source>
        <dbReference type="EMBL" id="CUU43951.1"/>
    </source>
</evidence>
<keyword evidence="1" id="KW-0812">Transmembrane</keyword>
<dbReference type="KEGG" id="bvr:BVIR_213"/>
<dbReference type="STRING" id="1079.BVIR_213"/>
<name>A0A0H5BEC9_BLAVI</name>
<reference evidence="3" key="2">
    <citation type="submission" date="2015-11" db="EMBL/GenBank/DDBJ databases">
        <authorList>
            <person name="Zhang Y."/>
            <person name="Guo Z."/>
        </authorList>
    </citation>
    <scope>NUCLEOTIDE SEQUENCE</scope>
    <source>
        <strain evidence="3">1</strain>
    </source>
</reference>
<proteinExistence type="predicted"/>